<accession>A0ABW9L8Y9</accession>
<dbReference type="InterPro" id="IPR037460">
    <property type="entry name" value="SEST-like"/>
</dbReference>
<organism evidence="2 3">
    <name type="scientific">Mycolicibacterium nivoides</name>
    <dbReference type="NCBI Taxonomy" id="2487344"/>
    <lineage>
        <taxon>Bacteria</taxon>
        <taxon>Bacillati</taxon>
        <taxon>Actinomycetota</taxon>
        <taxon>Actinomycetes</taxon>
        <taxon>Mycobacteriales</taxon>
        <taxon>Mycobacteriaceae</taxon>
        <taxon>Mycolicibacterium</taxon>
    </lineage>
</organism>
<reference evidence="2 3" key="1">
    <citation type="submission" date="2024-12" db="EMBL/GenBank/DDBJ databases">
        <title>The coexistence of Mycolicibacterium septicum and Mycolicibacterium nivoides in clinical samples.</title>
        <authorList>
            <person name="Wang C."/>
            <person name="Feng Y."/>
            <person name="Zong Z."/>
        </authorList>
    </citation>
    <scope>NUCLEOTIDE SEQUENCE [LARGE SCALE GENOMIC DNA]</scope>
    <source>
        <strain evidence="2 3">120309</strain>
    </source>
</reference>
<dbReference type="SUPFAM" id="SSF52266">
    <property type="entry name" value="SGNH hydrolase"/>
    <property type="match status" value="1"/>
</dbReference>
<dbReference type="PANTHER" id="PTHR37981:SF1">
    <property type="entry name" value="SGNH HYDROLASE-TYPE ESTERASE DOMAIN-CONTAINING PROTEIN"/>
    <property type="match status" value="1"/>
</dbReference>
<sequence>MTRYVALGSSMAAGPGIKPSAPGAPWQAGRSARNYPHLTAARLGLDLVDVTYSGATTAHILSERQNGAPPQIDALDGSEALVTVTIGGNDAGYVPQLMAAALPRFTRSVPLVGPFLRGLLDPAAREAALTQVADALVTVGREIRQRAPAARVLFVDYLTMLPPEGVAASPLSEADAALGRHVAATLERLTGKAAAETGCGWVRAAQASLTHHAWSAQPWTTRPGLPWPGRPAPLHPNAAGMRAVADLVVAQAGPST</sequence>
<comment type="caution">
    <text evidence="2">The sequence shown here is derived from an EMBL/GenBank/DDBJ whole genome shotgun (WGS) entry which is preliminary data.</text>
</comment>
<evidence type="ECO:0000313" key="2">
    <source>
        <dbReference type="EMBL" id="MFN6544140.1"/>
    </source>
</evidence>
<dbReference type="CDD" id="cd01823">
    <property type="entry name" value="SEST_like"/>
    <property type="match status" value="1"/>
</dbReference>
<dbReference type="RefSeq" id="WP_409543485.1">
    <property type="nucleotide sequence ID" value="NZ_JBKBDD010000004.1"/>
</dbReference>
<dbReference type="Proteomes" id="UP001635816">
    <property type="component" value="Unassembled WGS sequence"/>
</dbReference>
<gene>
    <name evidence="2" type="ORF">ACK4CT_13200</name>
</gene>
<dbReference type="InterPro" id="IPR036514">
    <property type="entry name" value="SGNH_hydro_sf"/>
</dbReference>
<name>A0ABW9L8Y9_9MYCO</name>
<evidence type="ECO:0000313" key="3">
    <source>
        <dbReference type="Proteomes" id="UP001635816"/>
    </source>
</evidence>
<dbReference type="PANTHER" id="PTHR37981">
    <property type="entry name" value="LIPASE 2"/>
    <property type="match status" value="1"/>
</dbReference>
<feature type="domain" description="SGNH hydrolase-type esterase" evidence="1">
    <location>
        <begin position="6"/>
        <end position="243"/>
    </location>
</feature>
<proteinExistence type="predicted"/>
<dbReference type="EMBL" id="JBKBDD010000004">
    <property type="protein sequence ID" value="MFN6544140.1"/>
    <property type="molecule type" value="Genomic_DNA"/>
</dbReference>
<protein>
    <submittedName>
        <fullName evidence="2">SGNH/GDSL hydrolase family protein</fullName>
        <ecNumber evidence="2">3.1.-.-</ecNumber>
    </submittedName>
</protein>
<dbReference type="Pfam" id="PF13472">
    <property type="entry name" value="Lipase_GDSL_2"/>
    <property type="match status" value="1"/>
</dbReference>
<dbReference type="InterPro" id="IPR013830">
    <property type="entry name" value="SGNH_hydro"/>
</dbReference>
<dbReference type="Gene3D" id="3.40.50.1110">
    <property type="entry name" value="SGNH hydrolase"/>
    <property type="match status" value="1"/>
</dbReference>
<evidence type="ECO:0000259" key="1">
    <source>
        <dbReference type="Pfam" id="PF13472"/>
    </source>
</evidence>
<keyword evidence="2" id="KW-0378">Hydrolase</keyword>
<dbReference type="GO" id="GO:0016787">
    <property type="term" value="F:hydrolase activity"/>
    <property type="evidence" value="ECO:0007669"/>
    <property type="project" value="UniProtKB-KW"/>
</dbReference>
<keyword evidence="3" id="KW-1185">Reference proteome</keyword>
<dbReference type="EC" id="3.1.-.-" evidence="2"/>